<organism evidence="3 4">
    <name type="scientific">Gemmata obscuriglobus</name>
    <dbReference type="NCBI Taxonomy" id="114"/>
    <lineage>
        <taxon>Bacteria</taxon>
        <taxon>Pseudomonadati</taxon>
        <taxon>Planctomycetota</taxon>
        <taxon>Planctomycetia</taxon>
        <taxon>Gemmatales</taxon>
        <taxon>Gemmataceae</taxon>
        <taxon>Gemmata</taxon>
    </lineage>
</organism>
<dbReference type="EMBL" id="CP025958">
    <property type="protein sequence ID" value="AWM36795.1"/>
    <property type="molecule type" value="Genomic_DNA"/>
</dbReference>
<dbReference type="Proteomes" id="UP000245802">
    <property type="component" value="Chromosome"/>
</dbReference>
<dbReference type="Gene3D" id="2.30.42.10">
    <property type="match status" value="2"/>
</dbReference>
<accession>A0A2Z3H0Z9</accession>
<gene>
    <name evidence="3" type="ORF">C1280_07030</name>
</gene>
<dbReference type="InterPro" id="IPR001478">
    <property type="entry name" value="PDZ"/>
</dbReference>
<dbReference type="GO" id="GO:0008233">
    <property type="term" value="F:peptidase activity"/>
    <property type="evidence" value="ECO:0007669"/>
    <property type="project" value="InterPro"/>
</dbReference>
<feature type="domain" description="PDZ" evidence="2">
    <location>
        <begin position="41"/>
        <end position="124"/>
    </location>
</feature>
<keyword evidence="4" id="KW-1185">Reference proteome</keyword>
<evidence type="ECO:0000256" key="1">
    <source>
        <dbReference type="SAM" id="SignalP"/>
    </source>
</evidence>
<evidence type="ECO:0000313" key="4">
    <source>
        <dbReference type="Proteomes" id="UP000245802"/>
    </source>
</evidence>
<proteinExistence type="predicted"/>
<dbReference type="RefSeq" id="WP_010037431.1">
    <property type="nucleotide sequence ID" value="NZ_CP025958.1"/>
</dbReference>
<dbReference type="Pfam" id="PF05547">
    <property type="entry name" value="Peptidase_M6"/>
    <property type="match status" value="1"/>
</dbReference>
<dbReference type="AlphaFoldDB" id="A0A2Z3H0Z9"/>
<feature type="signal peptide" evidence="1">
    <location>
        <begin position="1"/>
        <end position="20"/>
    </location>
</feature>
<feature type="domain" description="PDZ" evidence="2">
    <location>
        <begin position="135"/>
        <end position="219"/>
    </location>
</feature>
<reference evidence="3 4" key="1">
    <citation type="submission" date="2018-01" db="EMBL/GenBank/DDBJ databases">
        <title>G. obscuriglobus.</title>
        <authorList>
            <person name="Franke J."/>
            <person name="Blomberg W."/>
            <person name="Selmecki A."/>
        </authorList>
    </citation>
    <scope>NUCLEOTIDE SEQUENCE [LARGE SCALE GENOMIC DNA]</scope>
    <source>
        <strain evidence="3 4">DSM 5831</strain>
    </source>
</reference>
<dbReference type="KEGG" id="gog:C1280_07030"/>
<name>A0A2Z3H0Z9_9BACT</name>
<evidence type="ECO:0000313" key="3">
    <source>
        <dbReference type="EMBL" id="AWM36795.1"/>
    </source>
</evidence>
<dbReference type="Pfam" id="PF13180">
    <property type="entry name" value="PDZ_2"/>
    <property type="match status" value="2"/>
</dbReference>
<dbReference type="CDD" id="cd06779">
    <property type="entry name" value="cpPDZ_Deg_HtrA-like"/>
    <property type="match status" value="1"/>
</dbReference>
<evidence type="ECO:0000259" key="2">
    <source>
        <dbReference type="PROSITE" id="PS50106"/>
    </source>
</evidence>
<sequence length="597" mass="63141">MTRICFALLAFGLMTSTARPQPKPADDVTGYRTLAEATTAKVVAPKGGPGRVPYLGAAVAAAADGRAVVEDVQPGSPAAKAGLKTGDVVVRVGENAVKTPQAFREWLQSYRAGDVVTLGVSRDGKTTDLTATLAAVSRPMTRGGGAAPIGVTLVEDKSGKGIFVETVQKDSPAASSGLKAGDLVLSLDGAEMSRPSRLGELIAERRAGDVITFAVTRDGKPAEVKVTLAAERSRSGAGVTAVWTGPSLRLAVVCVEFADTAHNAKITPRELDRAFFSQDGHTGKDVTGKDVHGSLGDYFREQSAGAFRLEGKVFDWVAVAKKRGDYIQGSGTSNKTALLADALALLTTRDGDRALDGFDAVAFVYAGSRYRTNRGAVYYPHSGTVSFKGKAHRYLIGEEGGTALAPIGTFVKPLCELLGVPDLAARTENIGSEGLGPWCAMSNTFETARPQHLSAWCKERLGWLKPVVVDPTVKQKLVLSPRECLKVLVRPDGSEYLLLECRTKKGFDTDLPAEGLLIWRVVDGRPLLEEAHGVEGPSGPTSSLSAVPYPSPANTAFTPLTTPSSRSPQGGGLPVHITNIRRLTDGRVAFQIGYEFR</sequence>
<dbReference type="SMART" id="SM00228">
    <property type="entry name" value="PDZ"/>
    <property type="match status" value="2"/>
</dbReference>
<dbReference type="PANTHER" id="PTHR41775:SF1">
    <property type="entry name" value="PEPTIDASE M6-LIKE DOMAIN-CONTAINING PROTEIN"/>
    <property type="match status" value="1"/>
</dbReference>
<dbReference type="SUPFAM" id="SSF50156">
    <property type="entry name" value="PDZ domain-like"/>
    <property type="match status" value="2"/>
</dbReference>
<dbReference type="OrthoDB" id="278121at2"/>
<feature type="chain" id="PRO_5016295643" description="PDZ domain-containing protein" evidence="1">
    <location>
        <begin position="21"/>
        <end position="597"/>
    </location>
</feature>
<keyword evidence="1" id="KW-0732">Signal</keyword>
<dbReference type="GO" id="GO:0006508">
    <property type="term" value="P:proteolysis"/>
    <property type="evidence" value="ECO:0007669"/>
    <property type="project" value="InterPro"/>
</dbReference>
<dbReference type="InterPro" id="IPR008757">
    <property type="entry name" value="Peptidase_M6-like_domain"/>
</dbReference>
<dbReference type="PROSITE" id="PS50106">
    <property type="entry name" value="PDZ"/>
    <property type="match status" value="2"/>
</dbReference>
<protein>
    <recommendedName>
        <fullName evidence="2">PDZ domain-containing protein</fullName>
    </recommendedName>
</protein>
<dbReference type="PANTHER" id="PTHR41775">
    <property type="entry name" value="SECRETED PROTEIN-RELATED"/>
    <property type="match status" value="1"/>
</dbReference>
<dbReference type="InterPro" id="IPR036034">
    <property type="entry name" value="PDZ_sf"/>
</dbReference>